<dbReference type="InterPro" id="IPR011701">
    <property type="entry name" value="MFS"/>
</dbReference>
<dbReference type="InterPro" id="IPR050327">
    <property type="entry name" value="Proton-linked_MCT"/>
</dbReference>
<gene>
    <name evidence="5" type="ORF">BC936DRAFT_146621</name>
</gene>
<feature type="transmembrane region" description="Helical" evidence="3">
    <location>
        <begin position="420"/>
        <end position="441"/>
    </location>
</feature>
<dbReference type="AlphaFoldDB" id="A0A433D751"/>
<proteinExistence type="inferred from homology"/>
<dbReference type="InterPro" id="IPR020846">
    <property type="entry name" value="MFS_dom"/>
</dbReference>
<keyword evidence="3" id="KW-0472">Membrane</keyword>
<dbReference type="InterPro" id="IPR036259">
    <property type="entry name" value="MFS_trans_sf"/>
</dbReference>
<organism evidence="5 6">
    <name type="scientific">Jimgerdemannia flammicorona</name>
    <dbReference type="NCBI Taxonomy" id="994334"/>
    <lineage>
        <taxon>Eukaryota</taxon>
        <taxon>Fungi</taxon>
        <taxon>Fungi incertae sedis</taxon>
        <taxon>Mucoromycota</taxon>
        <taxon>Mucoromycotina</taxon>
        <taxon>Endogonomycetes</taxon>
        <taxon>Endogonales</taxon>
        <taxon>Endogonaceae</taxon>
        <taxon>Jimgerdemannia</taxon>
    </lineage>
</organism>
<sequence length="487" mass="53135">MDVKNDTTVPVDCVPGEKQNLPATLSDVIITDGSARREDCPFLSYFRLVLPMRSRFAVHQGERTDRRRIWMGGSILGVFDPVCRFRVGNYMASTSSTITKTSSRRRSRSFSFRLSAASPSYSSSSWDPSLTRWSSGSVCVPCSSRALSFRQRDWSWQDPAQRYVWINVGALEIGLIIVLPFLLPDFAGVAPIPHTRRHVRTWFIDYTMQPIPAQWFHKKRATAMGIAASGSGVGGLVLSPLASALIDCVGISWCYRITGLLCFVLSMVAALLAKAKVLPAKATQRTKVVEWSLLKNPSYLLWIAGSGCCILGYLVPFFYLPSYAQSINISTSTSAVLVGVISALNAVGRVLIGLAGDMFGQVNTFIFSALISGLSCLLVWMFAETFAVLLVFGIIYGLFCGVFFTLVAPISAEIVGMEKLASAISLLFCINAVTVFGAPIAGAIQQAVDPNSFLAVVLWSGFTFLAGCGFVTVLRIRITNGRMWIKV</sequence>
<evidence type="ECO:0000313" key="5">
    <source>
        <dbReference type="EMBL" id="RUP46696.1"/>
    </source>
</evidence>
<feature type="transmembrane region" description="Helical" evidence="3">
    <location>
        <begin position="299"/>
        <end position="320"/>
    </location>
</feature>
<feature type="transmembrane region" description="Helical" evidence="3">
    <location>
        <begin position="332"/>
        <end position="352"/>
    </location>
</feature>
<comment type="similarity">
    <text evidence="2">Belongs to the major facilitator superfamily. Monocarboxylate porter (TC 2.A.1.13) family.</text>
</comment>
<dbReference type="PANTHER" id="PTHR11360">
    <property type="entry name" value="MONOCARBOXYLATE TRANSPORTER"/>
    <property type="match status" value="1"/>
</dbReference>
<evidence type="ECO:0000259" key="4">
    <source>
        <dbReference type="PROSITE" id="PS50850"/>
    </source>
</evidence>
<keyword evidence="6" id="KW-1185">Reference proteome</keyword>
<dbReference type="GO" id="GO:0022857">
    <property type="term" value="F:transmembrane transporter activity"/>
    <property type="evidence" value="ECO:0007669"/>
    <property type="project" value="InterPro"/>
</dbReference>
<dbReference type="Gene3D" id="1.20.1250.20">
    <property type="entry name" value="MFS general substrate transporter like domains"/>
    <property type="match status" value="1"/>
</dbReference>
<reference evidence="5 6" key="1">
    <citation type="journal article" date="2018" name="New Phytol.">
        <title>Phylogenomics of Endogonaceae and evolution of mycorrhizas within Mucoromycota.</title>
        <authorList>
            <person name="Chang Y."/>
            <person name="Desiro A."/>
            <person name="Na H."/>
            <person name="Sandor L."/>
            <person name="Lipzen A."/>
            <person name="Clum A."/>
            <person name="Barry K."/>
            <person name="Grigoriev I.V."/>
            <person name="Martin F.M."/>
            <person name="Stajich J.E."/>
            <person name="Smith M.E."/>
            <person name="Bonito G."/>
            <person name="Spatafora J.W."/>
        </authorList>
    </citation>
    <scope>NUCLEOTIDE SEQUENCE [LARGE SCALE GENOMIC DNA]</scope>
    <source>
        <strain evidence="5 6">GMNB39</strain>
    </source>
</reference>
<feature type="domain" description="Major facilitator superfamily (MFS) profile" evidence="4">
    <location>
        <begin position="293"/>
        <end position="487"/>
    </location>
</feature>
<feature type="transmembrane region" description="Helical" evidence="3">
    <location>
        <begin position="453"/>
        <end position="476"/>
    </location>
</feature>
<dbReference type="PANTHER" id="PTHR11360:SF315">
    <property type="entry name" value="TRANSPORTER MCH2-RELATED"/>
    <property type="match status" value="1"/>
</dbReference>
<dbReference type="SUPFAM" id="SSF103473">
    <property type="entry name" value="MFS general substrate transporter"/>
    <property type="match status" value="1"/>
</dbReference>
<feature type="transmembrane region" description="Helical" evidence="3">
    <location>
        <begin position="257"/>
        <end position="278"/>
    </location>
</feature>
<dbReference type="PROSITE" id="PS50850">
    <property type="entry name" value="MFS"/>
    <property type="match status" value="1"/>
</dbReference>
<comment type="caution">
    <text evidence="5">The sequence shown here is derived from an EMBL/GenBank/DDBJ whole genome shotgun (WGS) entry which is preliminary data.</text>
</comment>
<feature type="transmembrane region" description="Helical" evidence="3">
    <location>
        <begin position="389"/>
        <end position="408"/>
    </location>
</feature>
<evidence type="ECO:0000256" key="2">
    <source>
        <dbReference type="ARBA" id="ARBA00006727"/>
    </source>
</evidence>
<evidence type="ECO:0000313" key="6">
    <source>
        <dbReference type="Proteomes" id="UP000268093"/>
    </source>
</evidence>
<protein>
    <submittedName>
        <fullName evidence="5">Major facilitator superfamily domain-containing protein</fullName>
    </submittedName>
</protein>
<feature type="transmembrane region" description="Helical" evidence="3">
    <location>
        <begin position="364"/>
        <end position="383"/>
    </location>
</feature>
<dbReference type="Proteomes" id="UP000268093">
    <property type="component" value="Unassembled WGS sequence"/>
</dbReference>
<dbReference type="Pfam" id="PF07690">
    <property type="entry name" value="MFS_1"/>
    <property type="match status" value="1"/>
</dbReference>
<feature type="transmembrane region" description="Helical" evidence="3">
    <location>
        <begin position="223"/>
        <end position="245"/>
    </location>
</feature>
<comment type="subcellular location">
    <subcellularLocation>
        <location evidence="1">Membrane</location>
        <topology evidence="1">Multi-pass membrane protein</topology>
    </subcellularLocation>
</comment>
<accession>A0A433D751</accession>
<keyword evidence="3" id="KW-1133">Transmembrane helix</keyword>
<evidence type="ECO:0000256" key="3">
    <source>
        <dbReference type="SAM" id="Phobius"/>
    </source>
</evidence>
<dbReference type="GO" id="GO:0016020">
    <property type="term" value="C:membrane"/>
    <property type="evidence" value="ECO:0007669"/>
    <property type="project" value="UniProtKB-SubCell"/>
</dbReference>
<keyword evidence="3" id="KW-0812">Transmembrane</keyword>
<dbReference type="EMBL" id="RBNI01005437">
    <property type="protein sequence ID" value="RUP46696.1"/>
    <property type="molecule type" value="Genomic_DNA"/>
</dbReference>
<evidence type="ECO:0000256" key="1">
    <source>
        <dbReference type="ARBA" id="ARBA00004141"/>
    </source>
</evidence>
<dbReference type="OrthoDB" id="6499973at2759"/>
<name>A0A433D751_9FUNG</name>